<dbReference type="GeneID" id="119735716"/>
<comment type="subcellular location">
    <subcellularLocation>
        <location evidence="1">Membrane</location>
    </subcellularLocation>
</comment>
<evidence type="ECO:0000313" key="7">
    <source>
        <dbReference type="EnsemblMetazoa" id="XP_038065541.1"/>
    </source>
</evidence>
<dbReference type="Pfam" id="PF04116">
    <property type="entry name" value="FA_hydroxylase"/>
    <property type="match status" value="1"/>
</dbReference>
<feature type="transmembrane region" description="Helical" evidence="5">
    <location>
        <begin position="185"/>
        <end position="206"/>
    </location>
</feature>
<organism evidence="7 8">
    <name type="scientific">Patiria miniata</name>
    <name type="common">Bat star</name>
    <name type="synonym">Asterina miniata</name>
    <dbReference type="NCBI Taxonomy" id="46514"/>
    <lineage>
        <taxon>Eukaryota</taxon>
        <taxon>Metazoa</taxon>
        <taxon>Echinodermata</taxon>
        <taxon>Eleutherozoa</taxon>
        <taxon>Asterozoa</taxon>
        <taxon>Asteroidea</taxon>
        <taxon>Valvatacea</taxon>
        <taxon>Valvatida</taxon>
        <taxon>Asterinidae</taxon>
        <taxon>Patiria</taxon>
    </lineage>
</organism>
<feature type="transmembrane region" description="Helical" evidence="5">
    <location>
        <begin position="31"/>
        <end position="58"/>
    </location>
</feature>
<keyword evidence="3 5" id="KW-1133">Transmembrane helix</keyword>
<dbReference type="GO" id="GO:0008610">
    <property type="term" value="P:lipid biosynthetic process"/>
    <property type="evidence" value="ECO:0007669"/>
    <property type="project" value="InterPro"/>
</dbReference>
<dbReference type="InterPro" id="IPR050307">
    <property type="entry name" value="Sterol_Desaturase_Related"/>
</dbReference>
<dbReference type="PANTHER" id="PTHR11863">
    <property type="entry name" value="STEROL DESATURASE"/>
    <property type="match status" value="1"/>
</dbReference>
<evidence type="ECO:0000256" key="5">
    <source>
        <dbReference type="SAM" id="Phobius"/>
    </source>
</evidence>
<dbReference type="GO" id="GO:0005506">
    <property type="term" value="F:iron ion binding"/>
    <property type="evidence" value="ECO:0007669"/>
    <property type="project" value="InterPro"/>
</dbReference>
<sequence>MEDILYLGDKYFYTPYIYPEWWPEDDWKRQLIGILIFNWVGQYVLYFVLGLLDYYFVFDHRLTKHPLYIKDQMKLEIKYSIKNMVFQTAAFAPIFLLEVRGYSRLHHELNRGFFGYLNPVVEILGFLAFTDFTNYWFHRFLHHRLIYKRFHKQHHMWKVPTPFSGYALHPVDGFLQGISWHMFPFLFPFNSRLFMCFFLFVLIWTVSIHDNLCVLPRILRPIVNGAAHHTDHHMYYNYNYGQFTTLWDRAFGSHRVPGTHRGKGPLDDVMALAAKSNCLTNNNGYQSGIAETQKED</sequence>
<dbReference type="AlphaFoldDB" id="A0A914AQ20"/>
<dbReference type="OMA" id="YFSNNAV"/>
<keyword evidence="4 5" id="KW-0472">Membrane</keyword>
<dbReference type="EnsemblMetazoa" id="XM_038209613.1">
    <property type="protein sequence ID" value="XP_038065541.1"/>
    <property type="gene ID" value="LOC119735716"/>
</dbReference>
<keyword evidence="8" id="KW-1185">Reference proteome</keyword>
<protein>
    <recommendedName>
        <fullName evidence="6">Fatty acid hydroxylase domain-containing protein</fullName>
    </recommendedName>
</protein>
<feature type="transmembrane region" description="Helical" evidence="5">
    <location>
        <begin position="116"/>
        <end position="137"/>
    </location>
</feature>
<keyword evidence="2 5" id="KW-0812">Transmembrane</keyword>
<feature type="transmembrane region" description="Helical" evidence="5">
    <location>
        <begin position="79"/>
        <end position="96"/>
    </location>
</feature>
<evidence type="ECO:0000256" key="2">
    <source>
        <dbReference type="ARBA" id="ARBA00022692"/>
    </source>
</evidence>
<evidence type="ECO:0000256" key="1">
    <source>
        <dbReference type="ARBA" id="ARBA00004370"/>
    </source>
</evidence>
<dbReference type="Proteomes" id="UP000887568">
    <property type="component" value="Unplaced"/>
</dbReference>
<accession>A0A914AQ20</accession>
<dbReference type="GO" id="GO:0016020">
    <property type="term" value="C:membrane"/>
    <property type="evidence" value="ECO:0007669"/>
    <property type="project" value="UniProtKB-SubCell"/>
</dbReference>
<reference evidence="7" key="1">
    <citation type="submission" date="2022-11" db="UniProtKB">
        <authorList>
            <consortium name="EnsemblMetazoa"/>
        </authorList>
    </citation>
    <scope>IDENTIFICATION</scope>
</reference>
<dbReference type="OrthoDB" id="408954at2759"/>
<dbReference type="GO" id="GO:0016491">
    <property type="term" value="F:oxidoreductase activity"/>
    <property type="evidence" value="ECO:0007669"/>
    <property type="project" value="InterPro"/>
</dbReference>
<feature type="domain" description="Fatty acid hydroxylase" evidence="6">
    <location>
        <begin position="125"/>
        <end position="253"/>
    </location>
</feature>
<dbReference type="InterPro" id="IPR006694">
    <property type="entry name" value="Fatty_acid_hydroxylase"/>
</dbReference>
<name>A0A914AQ20_PATMI</name>
<proteinExistence type="predicted"/>
<dbReference type="RefSeq" id="XP_038065541.1">
    <property type="nucleotide sequence ID" value="XM_038209613.1"/>
</dbReference>
<evidence type="ECO:0000256" key="4">
    <source>
        <dbReference type="ARBA" id="ARBA00023136"/>
    </source>
</evidence>
<evidence type="ECO:0000256" key="3">
    <source>
        <dbReference type="ARBA" id="ARBA00022989"/>
    </source>
</evidence>
<evidence type="ECO:0000259" key="6">
    <source>
        <dbReference type="Pfam" id="PF04116"/>
    </source>
</evidence>
<evidence type="ECO:0000313" key="8">
    <source>
        <dbReference type="Proteomes" id="UP000887568"/>
    </source>
</evidence>